<sequence>MVKIELRNIRKYFGDNHVLKDVNLSVHEGETLVVIGRSGCGKSVM</sequence>
<dbReference type="Gene3D" id="3.40.50.300">
    <property type="entry name" value="P-loop containing nucleotide triphosphate hydrolases"/>
    <property type="match status" value="1"/>
</dbReference>
<keyword evidence="1" id="KW-0813">Transport</keyword>
<evidence type="ECO:0000256" key="1">
    <source>
        <dbReference type="ARBA" id="ARBA00022448"/>
    </source>
</evidence>
<evidence type="ECO:0000259" key="2">
    <source>
        <dbReference type="Pfam" id="PF00005"/>
    </source>
</evidence>
<dbReference type="GO" id="GO:0016887">
    <property type="term" value="F:ATP hydrolysis activity"/>
    <property type="evidence" value="ECO:0007669"/>
    <property type="project" value="InterPro"/>
</dbReference>
<dbReference type="PANTHER" id="PTHR43023">
    <property type="entry name" value="PROTEIN TRIGALACTOSYLDIACYLGLYCEROL 3, CHLOROPLASTIC"/>
    <property type="match status" value="1"/>
</dbReference>
<dbReference type="PANTHER" id="PTHR43023:SF6">
    <property type="entry name" value="INTERMEMBRANE PHOSPHOLIPID TRANSPORT SYSTEM ATP-BINDING PROTEIN MLAF"/>
    <property type="match status" value="1"/>
</dbReference>
<dbReference type="Pfam" id="PF00005">
    <property type="entry name" value="ABC_tran"/>
    <property type="match status" value="1"/>
</dbReference>
<gene>
    <name evidence="3" type="ORF">S03H2_69197</name>
</gene>
<dbReference type="InterPro" id="IPR003439">
    <property type="entry name" value="ABC_transporter-like_ATP-bd"/>
</dbReference>
<evidence type="ECO:0000313" key="3">
    <source>
        <dbReference type="EMBL" id="GAH95440.1"/>
    </source>
</evidence>
<feature type="domain" description="ABC transporter" evidence="2">
    <location>
        <begin position="19"/>
        <end position="44"/>
    </location>
</feature>
<accession>X1KP76</accession>
<proteinExistence type="predicted"/>
<protein>
    <recommendedName>
        <fullName evidence="2">ABC transporter domain-containing protein</fullName>
    </recommendedName>
</protein>
<organism evidence="3">
    <name type="scientific">marine sediment metagenome</name>
    <dbReference type="NCBI Taxonomy" id="412755"/>
    <lineage>
        <taxon>unclassified sequences</taxon>
        <taxon>metagenomes</taxon>
        <taxon>ecological metagenomes</taxon>
    </lineage>
</organism>
<dbReference type="EMBL" id="BARU01045662">
    <property type="protein sequence ID" value="GAH95440.1"/>
    <property type="molecule type" value="Genomic_DNA"/>
</dbReference>
<comment type="caution">
    <text evidence="3">The sequence shown here is derived from an EMBL/GenBank/DDBJ whole genome shotgun (WGS) entry which is preliminary data.</text>
</comment>
<name>X1KP76_9ZZZZ</name>
<dbReference type="GO" id="GO:0005524">
    <property type="term" value="F:ATP binding"/>
    <property type="evidence" value="ECO:0007669"/>
    <property type="project" value="InterPro"/>
</dbReference>
<feature type="non-terminal residue" evidence="3">
    <location>
        <position position="45"/>
    </location>
</feature>
<reference evidence="3" key="1">
    <citation type="journal article" date="2014" name="Front. Microbiol.">
        <title>High frequency of phylogenetically diverse reductive dehalogenase-homologous genes in deep subseafloor sedimentary metagenomes.</title>
        <authorList>
            <person name="Kawai M."/>
            <person name="Futagami T."/>
            <person name="Toyoda A."/>
            <person name="Takaki Y."/>
            <person name="Nishi S."/>
            <person name="Hori S."/>
            <person name="Arai W."/>
            <person name="Tsubouchi T."/>
            <person name="Morono Y."/>
            <person name="Uchiyama I."/>
            <person name="Ito T."/>
            <person name="Fujiyama A."/>
            <person name="Inagaki F."/>
            <person name="Takami H."/>
        </authorList>
    </citation>
    <scope>NUCLEOTIDE SEQUENCE</scope>
    <source>
        <strain evidence="3">Expedition CK06-06</strain>
    </source>
</reference>
<dbReference type="SUPFAM" id="SSF52540">
    <property type="entry name" value="P-loop containing nucleoside triphosphate hydrolases"/>
    <property type="match status" value="1"/>
</dbReference>
<dbReference type="AlphaFoldDB" id="X1KP76"/>
<dbReference type="InterPro" id="IPR027417">
    <property type="entry name" value="P-loop_NTPase"/>
</dbReference>